<dbReference type="Proteomes" id="UP000645610">
    <property type="component" value="Unassembled WGS sequence"/>
</dbReference>
<dbReference type="RefSeq" id="WP_196285929.1">
    <property type="nucleotide sequence ID" value="NZ_JADQDP010000002.1"/>
</dbReference>
<keyword evidence="3" id="KW-1185">Reference proteome</keyword>
<evidence type="ECO:0000313" key="2">
    <source>
        <dbReference type="EMBL" id="MBF9141576.1"/>
    </source>
</evidence>
<evidence type="ECO:0000313" key="3">
    <source>
        <dbReference type="Proteomes" id="UP000645610"/>
    </source>
</evidence>
<name>A0A931BFI7_9BACT</name>
<dbReference type="AlphaFoldDB" id="A0A931BFI7"/>
<feature type="transmembrane region" description="Helical" evidence="1">
    <location>
        <begin position="25"/>
        <end position="50"/>
    </location>
</feature>
<protein>
    <submittedName>
        <fullName evidence="2">Uncharacterized protein</fullName>
    </submittedName>
</protein>
<dbReference type="EMBL" id="JADQDP010000002">
    <property type="protein sequence ID" value="MBF9141576.1"/>
    <property type="molecule type" value="Genomic_DNA"/>
</dbReference>
<keyword evidence="1" id="KW-1133">Transmembrane helix</keyword>
<keyword evidence="1" id="KW-0472">Membrane</keyword>
<accession>A0A931BFI7</accession>
<sequence>MDTAYFYAVHFAAMPPPPPPNLTRLFVVLACLGVAMVAIPFLVGVGISLYESYTGNVIVEEPNYIDALRMAHILMDERLHYSPDLTYPKASPEVKMSPQGHFIVQGKIFQFVEPRFIPFPYVVELQYLGPKCMDTTSWKLIRCTVPGLLK</sequence>
<organism evidence="2 3">
    <name type="scientific">Hymenobacter properus</name>
    <dbReference type="NCBI Taxonomy" id="2791026"/>
    <lineage>
        <taxon>Bacteria</taxon>
        <taxon>Pseudomonadati</taxon>
        <taxon>Bacteroidota</taxon>
        <taxon>Cytophagia</taxon>
        <taxon>Cytophagales</taxon>
        <taxon>Hymenobacteraceae</taxon>
        <taxon>Hymenobacter</taxon>
    </lineage>
</organism>
<reference evidence="2 3" key="1">
    <citation type="submission" date="2020-11" db="EMBL/GenBank/DDBJ databases">
        <authorList>
            <person name="Kim M.K."/>
        </authorList>
    </citation>
    <scope>NUCLEOTIDE SEQUENCE [LARGE SCALE GENOMIC DNA]</scope>
    <source>
        <strain evidence="2 3">BT439</strain>
    </source>
</reference>
<comment type="caution">
    <text evidence="2">The sequence shown here is derived from an EMBL/GenBank/DDBJ whole genome shotgun (WGS) entry which is preliminary data.</text>
</comment>
<proteinExistence type="predicted"/>
<evidence type="ECO:0000256" key="1">
    <source>
        <dbReference type="SAM" id="Phobius"/>
    </source>
</evidence>
<keyword evidence="1" id="KW-0812">Transmembrane</keyword>
<gene>
    <name evidence="2" type="ORF">I2I01_08015</name>
</gene>